<dbReference type="EMBL" id="SGSU01000001">
    <property type="protein sequence ID" value="RZG69969.1"/>
    <property type="molecule type" value="Genomic_DNA"/>
</dbReference>
<comment type="caution">
    <text evidence="2">The sequence shown here is derived from an EMBL/GenBank/DDBJ whole genome shotgun (WGS) entry which is preliminary data.</text>
</comment>
<sequence>MRIFLLVLQFACIAFALFLCYQVAIALSTPHYDLMEVVADVGTILICIDLATFLFSSKKQDGISFEDYAKQLEQPPSKLVYVTRKLGHLGIMLILVSWIVPMLHA</sequence>
<feature type="transmembrane region" description="Helical" evidence="1">
    <location>
        <begin position="36"/>
        <end position="55"/>
    </location>
</feature>
<organism evidence="2 3">
    <name type="scientific">Acinetobacter bouvetii</name>
    <dbReference type="NCBI Taxonomy" id="202951"/>
    <lineage>
        <taxon>Bacteria</taxon>
        <taxon>Pseudomonadati</taxon>
        <taxon>Pseudomonadota</taxon>
        <taxon>Gammaproteobacteria</taxon>
        <taxon>Moraxellales</taxon>
        <taxon>Moraxellaceae</taxon>
        <taxon>Acinetobacter</taxon>
    </lineage>
</organism>
<protein>
    <submittedName>
        <fullName evidence="2">Uncharacterized protein</fullName>
    </submittedName>
</protein>
<dbReference type="AlphaFoldDB" id="A0A4Q7B428"/>
<keyword evidence="1" id="KW-0472">Membrane</keyword>
<gene>
    <name evidence="2" type="ORF">EXE25_01415</name>
</gene>
<proteinExistence type="predicted"/>
<dbReference type="RefSeq" id="WP_130143833.1">
    <property type="nucleotide sequence ID" value="NZ_SGSU01000001.1"/>
</dbReference>
<feature type="transmembrane region" description="Helical" evidence="1">
    <location>
        <begin position="86"/>
        <end position="104"/>
    </location>
</feature>
<keyword evidence="1" id="KW-1133">Transmembrane helix</keyword>
<accession>A0A4Q7B428</accession>
<dbReference type="Proteomes" id="UP000293483">
    <property type="component" value="Unassembled WGS sequence"/>
</dbReference>
<keyword evidence="1" id="KW-0812">Transmembrane</keyword>
<evidence type="ECO:0000313" key="2">
    <source>
        <dbReference type="EMBL" id="RZG69969.1"/>
    </source>
</evidence>
<reference evidence="2 3" key="1">
    <citation type="submission" date="2019-02" db="EMBL/GenBank/DDBJ databases">
        <title>The Batch Genome Submission of Acinetobacter spp. strains.</title>
        <authorList>
            <person name="Qin J."/>
            <person name="Hu Y."/>
            <person name="Ye H."/>
            <person name="Wei L."/>
            <person name="Feng Y."/>
            <person name="Zong Z."/>
        </authorList>
    </citation>
    <scope>NUCLEOTIDE SEQUENCE [LARGE SCALE GENOMIC DNA]</scope>
    <source>
        <strain evidence="2 3">WCHABo060081</strain>
    </source>
</reference>
<evidence type="ECO:0000256" key="1">
    <source>
        <dbReference type="SAM" id="Phobius"/>
    </source>
</evidence>
<name>A0A4Q7B428_9GAMM</name>
<evidence type="ECO:0000313" key="3">
    <source>
        <dbReference type="Proteomes" id="UP000293483"/>
    </source>
</evidence>